<dbReference type="InterPro" id="IPR050832">
    <property type="entry name" value="Bact_Acetyltransf"/>
</dbReference>
<evidence type="ECO:0000256" key="2">
    <source>
        <dbReference type="ARBA" id="ARBA00023315"/>
    </source>
</evidence>
<dbReference type="AlphaFoldDB" id="A0A1A8T464"/>
<reference evidence="4 5" key="1">
    <citation type="submission" date="2016-06" db="EMBL/GenBank/DDBJ databases">
        <authorList>
            <person name="Kjaerup R.B."/>
            <person name="Dalgaard T.S."/>
            <person name="Juul-Madsen H.R."/>
        </authorList>
    </citation>
    <scope>NUCLEOTIDE SEQUENCE [LARGE SCALE GENOMIC DNA]</scope>
    <source>
        <strain evidence="4 5">CECT 8886</strain>
    </source>
</reference>
<dbReference type="OrthoDB" id="9805924at2"/>
<dbReference type="CDD" id="cd04301">
    <property type="entry name" value="NAT_SF"/>
    <property type="match status" value="1"/>
</dbReference>
<evidence type="ECO:0000313" key="4">
    <source>
        <dbReference type="EMBL" id="SBS26258.1"/>
    </source>
</evidence>
<dbReference type="STRING" id="1792290.MSP8886_00549"/>
<evidence type="ECO:0000259" key="3">
    <source>
        <dbReference type="PROSITE" id="PS51186"/>
    </source>
</evidence>
<dbReference type="GO" id="GO:0016747">
    <property type="term" value="F:acyltransferase activity, transferring groups other than amino-acyl groups"/>
    <property type="evidence" value="ECO:0007669"/>
    <property type="project" value="InterPro"/>
</dbReference>
<dbReference type="PROSITE" id="PS51186">
    <property type="entry name" value="GNAT"/>
    <property type="match status" value="1"/>
</dbReference>
<dbReference type="InterPro" id="IPR016181">
    <property type="entry name" value="Acyl_CoA_acyltransferase"/>
</dbReference>
<keyword evidence="2" id="KW-0012">Acyltransferase</keyword>
<dbReference type="EMBL" id="FLOB01000001">
    <property type="protein sequence ID" value="SBS26258.1"/>
    <property type="molecule type" value="Genomic_DNA"/>
</dbReference>
<dbReference type="RefSeq" id="WP_067012415.1">
    <property type="nucleotide sequence ID" value="NZ_FLOB01000001.1"/>
</dbReference>
<dbReference type="Gene3D" id="3.40.630.30">
    <property type="match status" value="1"/>
</dbReference>
<organism evidence="4 5">
    <name type="scientific">Marinomonas spartinae</name>
    <dbReference type="NCBI Taxonomy" id="1792290"/>
    <lineage>
        <taxon>Bacteria</taxon>
        <taxon>Pseudomonadati</taxon>
        <taxon>Pseudomonadota</taxon>
        <taxon>Gammaproteobacteria</taxon>
        <taxon>Oceanospirillales</taxon>
        <taxon>Oceanospirillaceae</taxon>
        <taxon>Marinomonas</taxon>
    </lineage>
</organism>
<proteinExistence type="predicted"/>
<gene>
    <name evidence="4" type="ORF">MSP8886_00549</name>
</gene>
<accession>A0A1A8T464</accession>
<dbReference type="InterPro" id="IPR000182">
    <property type="entry name" value="GNAT_dom"/>
</dbReference>
<keyword evidence="1 4" id="KW-0808">Transferase</keyword>
<dbReference type="Pfam" id="PF00583">
    <property type="entry name" value="Acetyltransf_1"/>
    <property type="match status" value="1"/>
</dbReference>
<feature type="domain" description="N-acetyltransferase" evidence="3">
    <location>
        <begin position="2"/>
        <end position="165"/>
    </location>
</feature>
<name>A0A1A8T464_9GAMM</name>
<dbReference type="PANTHER" id="PTHR43877">
    <property type="entry name" value="AMINOALKYLPHOSPHONATE N-ACETYLTRANSFERASE-RELATED-RELATED"/>
    <property type="match status" value="1"/>
</dbReference>
<evidence type="ECO:0000313" key="5">
    <source>
        <dbReference type="Proteomes" id="UP000092544"/>
    </source>
</evidence>
<sequence>MRQIKEVFEDQADVIAYIIREANRPVAKRFAINQDNCPKHPSFCEGSWVEQDFKRGERYFVCIDNQQPVACVAYDIPSQTNRVRKAYLNRLSVLPERQNKGIGAQLVERIIEQARADELELISIGVIGKHSELQDWYEQFGFVKGETKQFDHLPFSVTYMVYFNS</sequence>
<dbReference type="Proteomes" id="UP000092544">
    <property type="component" value="Unassembled WGS sequence"/>
</dbReference>
<evidence type="ECO:0000256" key="1">
    <source>
        <dbReference type="ARBA" id="ARBA00022679"/>
    </source>
</evidence>
<protein>
    <submittedName>
        <fullName evidence="4">Acetyltransferase (GNAT) family protein</fullName>
    </submittedName>
</protein>
<dbReference type="SUPFAM" id="SSF55729">
    <property type="entry name" value="Acyl-CoA N-acyltransferases (Nat)"/>
    <property type="match status" value="1"/>
</dbReference>
<keyword evidence="5" id="KW-1185">Reference proteome</keyword>